<evidence type="ECO:0000256" key="1">
    <source>
        <dbReference type="SAM" id="MobiDB-lite"/>
    </source>
</evidence>
<evidence type="ECO:0000313" key="3">
    <source>
        <dbReference type="EMBL" id="GAK68149.1"/>
    </source>
</evidence>
<keyword evidence="2" id="KW-0812">Transmembrane</keyword>
<keyword evidence="4" id="KW-1185">Reference proteome</keyword>
<dbReference type="AlphaFoldDB" id="A0A081CNA3"/>
<feature type="transmembrane region" description="Helical" evidence="2">
    <location>
        <begin position="294"/>
        <end position="316"/>
    </location>
</feature>
<feature type="compositionally biased region" description="Polar residues" evidence="1">
    <location>
        <begin position="603"/>
        <end position="619"/>
    </location>
</feature>
<organism evidence="3">
    <name type="scientific">Pseudozyma antarctica</name>
    <name type="common">Yeast</name>
    <name type="synonym">Candida antarctica</name>
    <dbReference type="NCBI Taxonomy" id="84753"/>
    <lineage>
        <taxon>Eukaryota</taxon>
        <taxon>Fungi</taxon>
        <taxon>Dikarya</taxon>
        <taxon>Basidiomycota</taxon>
        <taxon>Ustilaginomycotina</taxon>
        <taxon>Ustilaginomycetes</taxon>
        <taxon>Ustilaginales</taxon>
        <taxon>Ustilaginaceae</taxon>
        <taxon>Moesziomyces</taxon>
    </lineage>
</organism>
<reference evidence="3" key="1">
    <citation type="submission" date="2014-07" db="EMBL/GenBank/DDBJ databases">
        <title>Draft genome sequence of the yeast Pseudozyma antarctica JCM 10317 known as a producer of lipase B which used in a wide range of industrial applications.</title>
        <authorList>
            <person name="Morita T."/>
            <person name="Saika A."/>
            <person name="Koike H."/>
        </authorList>
    </citation>
    <scope>NUCLEOTIDE SEQUENCE</scope>
    <source>
        <strain evidence="3">JCM 10317</strain>
    </source>
</reference>
<gene>
    <name evidence="3" type="ORF">PAN0_044c6384</name>
</gene>
<dbReference type="EMBL" id="DF830111">
    <property type="protein sequence ID" value="GAK68149.1"/>
    <property type="molecule type" value="Genomic_DNA"/>
</dbReference>
<accession>A0A081CNA3</accession>
<evidence type="ECO:0000313" key="4">
    <source>
        <dbReference type="Proteomes" id="UP000053758"/>
    </source>
</evidence>
<keyword evidence="2" id="KW-0472">Membrane</keyword>
<dbReference type="Proteomes" id="UP000053758">
    <property type="component" value="Unassembled WGS sequence"/>
</dbReference>
<dbReference type="GeneID" id="26307195"/>
<protein>
    <submittedName>
        <fullName evidence="3">Uncharacterized protein</fullName>
    </submittedName>
</protein>
<evidence type="ECO:0000256" key="2">
    <source>
        <dbReference type="SAM" id="Phobius"/>
    </source>
</evidence>
<feature type="compositionally biased region" description="Pro residues" evidence="1">
    <location>
        <begin position="372"/>
        <end position="389"/>
    </location>
</feature>
<name>A0A081CNA3_PSEA2</name>
<dbReference type="RefSeq" id="XP_014653647.1">
    <property type="nucleotide sequence ID" value="XM_014798161.1"/>
</dbReference>
<feature type="region of interest" description="Disordered" evidence="1">
    <location>
        <begin position="366"/>
        <end position="423"/>
    </location>
</feature>
<sequence>MEVSCGPQFIYDLADPCSFLLAMSKEILGPLHNATAGEVMEFLDALALQIYPRGYWGLTWTTSCLNLVSLMGVVLAMLLYGHRRTPLWFVKLEKRTYTVRIRTPTNTPIWHRISRLFQTPPGKEETRVGKFITASCINCHLVFSEVYVLSLFIKTVVSYTSRGAADAAPVLSPEVWHIFMIAFIFSTAYFSTLGYVAVLAPNTRPVVWNGCVAGIYASIFVYALACFVGSACCAVRIDALRRAVYDHLCVGAGLRGWKGPGRFDPAARADTESLVLMARTFAEAEQRRRWLLKIYSLIAACGVMLAVLYLVTLAMLTRKIAAELVRIRQTPRTNTTKDSTKAPEEAGEAVVISKLLAQPGGLSQLNRARARTPPPPKPAPNAPLPPTPQPSLRCATPDSTYSRSESAHRHHDSVSSNLADSPLPLVEKRTHRHTPSPPTRSADGVHDALATDEGYLAVCRFLFSCVIDHVVVALLCLEFGASSMRLCMVFGRYPREAHAASIAAAHVDMFGSCWFTLLKTVNSMNLFAPFVLFPASHMKLASILEGAGAHHRRARRSEVPVESQVVETAARASPQPGEAGGVAGYVTMVTKFFRPARQGNDEPPSTSTATEQATPNSDGDPTPASAGSRFAAWRGAGLERTDSISVSSHTTMPAHRDLVLNALISSRALPIQGFYCHPTPPPYDVHLESNPFRRDRQRSYDSLASCTSPLSADSTQTLEAVIRTAVPVIIAQPPTPVTAHRPRTTSSVRLKRQWSLPTANDDEVEMTTSFDSETFGQCRSNFH</sequence>
<feature type="region of interest" description="Disordered" evidence="1">
    <location>
        <begin position="596"/>
        <end position="628"/>
    </location>
</feature>
<feature type="transmembrane region" description="Helical" evidence="2">
    <location>
        <begin position="206"/>
        <end position="235"/>
    </location>
</feature>
<dbReference type="HOGENOM" id="CLU_006357_0_0_1"/>
<proteinExistence type="predicted"/>
<feature type="transmembrane region" description="Helical" evidence="2">
    <location>
        <begin position="58"/>
        <end position="81"/>
    </location>
</feature>
<feature type="transmembrane region" description="Helical" evidence="2">
    <location>
        <begin position="178"/>
        <end position="200"/>
    </location>
</feature>
<keyword evidence="2" id="KW-1133">Transmembrane helix</keyword>